<sequence length="111" mass="11725">MTTNPDAQERALSDWSRLLTQALQILDLEVDQKMLVELGRRSEQTVGGDAGLVSAFVVGYAAGLSKTSGRKSAAEAVQSAADTAFQLAETGLDGPGSRQQSEEPGWKDSAQ</sequence>
<evidence type="ECO:0000259" key="2">
    <source>
        <dbReference type="Pfam" id="PF20058"/>
    </source>
</evidence>
<dbReference type="EMBL" id="CP076022">
    <property type="protein sequence ID" value="QWC10999.1"/>
    <property type="molecule type" value="Genomic_DNA"/>
</dbReference>
<evidence type="ECO:0000313" key="3">
    <source>
        <dbReference type="EMBL" id="QWC10999.1"/>
    </source>
</evidence>
<feature type="region of interest" description="Disordered" evidence="1">
    <location>
        <begin position="89"/>
        <end position="111"/>
    </location>
</feature>
<dbReference type="Proteomes" id="UP000676885">
    <property type="component" value="Chromosome"/>
</dbReference>
<reference evidence="3 4" key="1">
    <citation type="submission" date="2021-05" db="EMBL/GenBank/DDBJ databases">
        <title>Novel species in genus Arthrobacter.</title>
        <authorList>
            <person name="Zhang G."/>
        </authorList>
    </citation>
    <scope>NUCLEOTIDE SEQUENCE [LARGE SCALE GENOMIC DNA]</scope>
    <source>
        <strain evidence="4">zg-ZUI227</strain>
    </source>
</reference>
<name>A0A975R1Z9_9MICC</name>
<feature type="compositionally biased region" description="Basic and acidic residues" evidence="1">
    <location>
        <begin position="100"/>
        <end position="111"/>
    </location>
</feature>
<dbReference type="InterPro" id="IPR045598">
    <property type="entry name" value="DUF6457"/>
</dbReference>
<organism evidence="3 4">
    <name type="scientific">Arthrobacter jiangjiafuii</name>
    <dbReference type="NCBI Taxonomy" id="2817475"/>
    <lineage>
        <taxon>Bacteria</taxon>
        <taxon>Bacillati</taxon>
        <taxon>Actinomycetota</taxon>
        <taxon>Actinomycetes</taxon>
        <taxon>Micrococcales</taxon>
        <taxon>Micrococcaceae</taxon>
        <taxon>Arthrobacter</taxon>
    </lineage>
</organism>
<dbReference type="KEGG" id="ajg:KKR91_05225"/>
<evidence type="ECO:0000313" key="4">
    <source>
        <dbReference type="Proteomes" id="UP000676885"/>
    </source>
</evidence>
<dbReference type="Pfam" id="PF20058">
    <property type="entry name" value="DUF6457"/>
    <property type="match status" value="1"/>
</dbReference>
<feature type="domain" description="DUF6457" evidence="2">
    <location>
        <begin position="8"/>
        <end position="90"/>
    </location>
</feature>
<protein>
    <recommendedName>
        <fullName evidence="2">DUF6457 domain-containing protein</fullName>
    </recommendedName>
</protein>
<proteinExistence type="predicted"/>
<accession>A0A975R1Z9</accession>
<dbReference type="RefSeq" id="WP_210230419.1">
    <property type="nucleotide sequence ID" value="NZ_CP076022.1"/>
</dbReference>
<evidence type="ECO:0000256" key="1">
    <source>
        <dbReference type="SAM" id="MobiDB-lite"/>
    </source>
</evidence>
<dbReference type="AlphaFoldDB" id="A0A975R1Z9"/>
<keyword evidence="4" id="KW-1185">Reference proteome</keyword>
<gene>
    <name evidence="3" type="ORF">KKR91_05225</name>
</gene>